<feature type="region of interest" description="Disordered" evidence="1">
    <location>
        <begin position="1"/>
        <end position="53"/>
    </location>
</feature>
<dbReference type="AlphaFoldDB" id="A0A0F9L8D8"/>
<evidence type="ECO:0000313" key="2">
    <source>
        <dbReference type="EMBL" id="KKM83706.1"/>
    </source>
</evidence>
<evidence type="ECO:0000256" key="1">
    <source>
        <dbReference type="SAM" id="MobiDB-lite"/>
    </source>
</evidence>
<protein>
    <submittedName>
        <fullName evidence="2">Uncharacterized protein</fullName>
    </submittedName>
</protein>
<comment type="caution">
    <text evidence="2">The sequence shown here is derived from an EMBL/GenBank/DDBJ whole genome shotgun (WGS) entry which is preliminary data.</text>
</comment>
<gene>
    <name evidence="2" type="ORF">LCGC14_1306600</name>
</gene>
<sequence length="147" mass="15964">MARYWAPLRDPNKPEARSHSISRVGTVGDQWGQRPLFSEPGEDQLPPDQGNIGYEGRLDDIHPSDGRKSADGVADFRVDEAFIPIQFTESIDNVAFPPTDAELTAAFGAQSVGSAFVVRDGGGAGLVYLVIKGGNDTWWYELLTKAV</sequence>
<reference evidence="2" key="1">
    <citation type="journal article" date="2015" name="Nature">
        <title>Complex archaea that bridge the gap between prokaryotes and eukaryotes.</title>
        <authorList>
            <person name="Spang A."/>
            <person name="Saw J.H."/>
            <person name="Jorgensen S.L."/>
            <person name="Zaremba-Niedzwiedzka K."/>
            <person name="Martijn J."/>
            <person name="Lind A.E."/>
            <person name="van Eijk R."/>
            <person name="Schleper C."/>
            <person name="Guy L."/>
            <person name="Ettema T.J."/>
        </authorList>
    </citation>
    <scope>NUCLEOTIDE SEQUENCE</scope>
</reference>
<organism evidence="2">
    <name type="scientific">marine sediment metagenome</name>
    <dbReference type="NCBI Taxonomy" id="412755"/>
    <lineage>
        <taxon>unclassified sequences</taxon>
        <taxon>metagenomes</taxon>
        <taxon>ecological metagenomes</taxon>
    </lineage>
</organism>
<proteinExistence type="predicted"/>
<accession>A0A0F9L8D8</accession>
<dbReference type="EMBL" id="LAZR01007673">
    <property type="protein sequence ID" value="KKM83706.1"/>
    <property type="molecule type" value="Genomic_DNA"/>
</dbReference>
<name>A0A0F9L8D8_9ZZZZ</name>